<reference evidence="7 8" key="1">
    <citation type="submission" date="2021-05" db="EMBL/GenBank/DDBJ databases">
        <title>A Polyphasic approach of four new species of the genus Ohtaekwangia: Ohtaekwangia histidinii sp. nov., Ohtaekwangia cretensis sp. nov., Ohtaekwangia indiensis sp. nov., Ohtaekwangia reichenbachii sp. nov. from diverse environment.</title>
        <authorList>
            <person name="Octaviana S."/>
        </authorList>
    </citation>
    <scope>NUCLEOTIDE SEQUENCE [LARGE SCALE GENOMIC DNA]</scope>
    <source>
        <strain evidence="7 8">PWU37</strain>
    </source>
</reference>
<keyword evidence="4" id="KW-0812">Transmembrane</keyword>
<gene>
    <name evidence="7" type="ORF">KK078_04355</name>
</gene>
<dbReference type="InterPro" id="IPR011123">
    <property type="entry name" value="Y_Y_Y"/>
</dbReference>
<dbReference type="PANTHER" id="PTHR24421:SF58">
    <property type="entry name" value="SIGNAL TRANSDUCTION HISTIDINE-PROTEIN KINASE_PHOSPHATASE UHPB"/>
    <property type="match status" value="1"/>
</dbReference>
<dbReference type="Gene3D" id="3.30.565.10">
    <property type="entry name" value="Histidine kinase-like ATPase, C-terminal domain"/>
    <property type="match status" value="1"/>
</dbReference>
<protein>
    <recommendedName>
        <fullName evidence="6">Histidine kinase/HSP90-like ATPase domain-containing protein</fullName>
    </recommendedName>
</protein>
<feature type="domain" description="Histidine kinase/HSP90-like ATPase" evidence="6">
    <location>
        <begin position="897"/>
        <end position="990"/>
    </location>
</feature>
<dbReference type="Gene3D" id="2.130.10.10">
    <property type="entry name" value="YVTN repeat-like/Quinoprotein amine dehydrogenase"/>
    <property type="match status" value="3"/>
</dbReference>
<keyword evidence="3" id="KW-0902">Two-component regulatory system</keyword>
<feature type="chain" id="PRO_5043014384" description="Histidine kinase/HSP90-like ATPase domain-containing protein" evidence="5">
    <location>
        <begin position="31"/>
        <end position="998"/>
    </location>
</feature>
<keyword evidence="4" id="KW-1133">Transmembrane helix</keyword>
<keyword evidence="1" id="KW-0808">Transferase</keyword>
<evidence type="ECO:0000256" key="3">
    <source>
        <dbReference type="ARBA" id="ARBA00023012"/>
    </source>
</evidence>
<dbReference type="InterPro" id="IPR003594">
    <property type="entry name" value="HATPase_dom"/>
</dbReference>
<feature type="transmembrane region" description="Helical" evidence="4">
    <location>
        <begin position="743"/>
        <end position="767"/>
    </location>
</feature>
<dbReference type="InterPro" id="IPR015943">
    <property type="entry name" value="WD40/YVTN_repeat-like_dom_sf"/>
</dbReference>
<dbReference type="InterPro" id="IPR011110">
    <property type="entry name" value="Reg_prop"/>
</dbReference>
<dbReference type="InterPro" id="IPR036890">
    <property type="entry name" value="HATPase_C_sf"/>
</dbReference>
<dbReference type="GO" id="GO:0016301">
    <property type="term" value="F:kinase activity"/>
    <property type="evidence" value="ECO:0007669"/>
    <property type="project" value="UniProtKB-KW"/>
</dbReference>
<accession>A0AAP2D623</accession>
<organism evidence="7 8">
    <name type="scientific">Dawidia soli</name>
    <dbReference type="NCBI Taxonomy" id="2782352"/>
    <lineage>
        <taxon>Bacteria</taxon>
        <taxon>Pseudomonadati</taxon>
        <taxon>Bacteroidota</taxon>
        <taxon>Cytophagia</taxon>
        <taxon>Cytophagales</taxon>
        <taxon>Chryseotaleaceae</taxon>
        <taxon>Dawidia</taxon>
    </lineage>
</organism>
<evidence type="ECO:0000256" key="1">
    <source>
        <dbReference type="ARBA" id="ARBA00022679"/>
    </source>
</evidence>
<dbReference type="AlphaFoldDB" id="A0AAP2D623"/>
<dbReference type="SUPFAM" id="SSF63829">
    <property type="entry name" value="Calcium-dependent phosphotriesterase"/>
    <property type="match status" value="2"/>
</dbReference>
<dbReference type="PANTHER" id="PTHR24421">
    <property type="entry name" value="NITRATE/NITRITE SENSOR PROTEIN NARX-RELATED"/>
    <property type="match status" value="1"/>
</dbReference>
<evidence type="ECO:0000256" key="2">
    <source>
        <dbReference type="ARBA" id="ARBA00022777"/>
    </source>
</evidence>
<evidence type="ECO:0000256" key="5">
    <source>
        <dbReference type="SAM" id="SignalP"/>
    </source>
</evidence>
<keyword evidence="5" id="KW-0732">Signal</keyword>
<keyword evidence="8" id="KW-1185">Reference proteome</keyword>
<dbReference type="Pfam" id="PF07495">
    <property type="entry name" value="Y_Y_Y"/>
    <property type="match status" value="1"/>
</dbReference>
<dbReference type="CDD" id="cd16917">
    <property type="entry name" value="HATPase_UhpB-NarQ-NarX-like"/>
    <property type="match status" value="1"/>
</dbReference>
<dbReference type="RefSeq" id="WP_254089024.1">
    <property type="nucleotide sequence ID" value="NZ_JAHESC010000004.1"/>
</dbReference>
<dbReference type="Gene3D" id="2.60.40.10">
    <property type="entry name" value="Immunoglobulins"/>
    <property type="match status" value="1"/>
</dbReference>
<dbReference type="InterPro" id="IPR050482">
    <property type="entry name" value="Sensor_HK_TwoCompSys"/>
</dbReference>
<keyword evidence="2" id="KW-0418">Kinase</keyword>
<dbReference type="Proteomes" id="UP001319180">
    <property type="component" value="Unassembled WGS sequence"/>
</dbReference>
<dbReference type="SUPFAM" id="SSF55874">
    <property type="entry name" value="ATPase domain of HSP90 chaperone/DNA topoisomerase II/histidine kinase"/>
    <property type="match status" value="1"/>
</dbReference>
<keyword evidence="4" id="KW-0472">Membrane</keyword>
<feature type="signal peptide" evidence="5">
    <location>
        <begin position="1"/>
        <end position="30"/>
    </location>
</feature>
<comment type="caution">
    <text evidence="7">The sequence shown here is derived from an EMBL/GenBank/DDBJ whole genome shotgun (WGS) entry which is preliminary data.</text>
</comment>
<dbReference type="InterPro" id="IPR013783">
    <property type="entry name" value="Ig-like_fold"/>
</dbReference>
<name>A0AAP2D623_9BACT</name>
<evidence type="ECO:0000313" key="8">
    <source>
        <dbReference type="Proteomes" id="UP001319180"/>
    </source>
</evidence>
<evidence type="ECO:0000313" key="7">
    <source>
        <dbReference type="EMBL" id="MBT1685772.1"/>
    </source>
</evidence>
<sequence>MKCVICKVKVRAKGYLPGLLLFLVSWGAQAQHARYSTRNYTAIDGLPQSQVMAMREDQYGYLWIATQGGGLARFDGREFKVYTTRDGLLSNDILTLHIDRRQHLWIVHPTGISKFEGTTFKRFYNPDSRQRNKHYMRYLLERGDTLFAINATGTLAKIYRDTVVYWDKPAVPGKSVWKYIKASDGTHCFFLDDNSFLVQHGQQSYTFVSQEPTGKIYNVFQYKGQVLFKSERGLYKLNYRDRTVDKLPWDLANYVLLYDEKDDIFWTSSGMNLVREKLIAGATRGDTILHDIIINEVIVDSEGNTWLASNGNGLYRYSMQDFQRTNGEFGGVMAILNTRDGTQWFGSMYKGLSRIRRGVVKSFADPKEHYRNDIRTIKQASDGTVWVGTGYGLGRYNEATDDFTWYGRKEGLAGYSIMSLDFDEAGGMWVATTNGLSYYDGKKFRNYTVADGLASNSVRYVYYSRYHKSVFVSNDVNGLQRLRDNDRFEPVSIPGFRHTAAFGIQPYRDSLLILASGGAGVVIADPVHGQSHFLSMEEGLASDFIYFVTEDEHRNIWVGSEKGINRVKLNAQFEMVQNLYYGYDNGLLGVETNSNAFDLTPQGKYFGLVDGLYQYNDMSDKPWRSFDLHLTSVQVFYGEYSPLQYAASSEGFFNIPVNPQFPPDRNHLTFTFNRVDKRYPKSVKFQYYLENFDKKWSRPSSIGQVTYSNLPPGNYVLHVMSTDKHGSWGQVRINYPFSVKAPFYQTAAFIVGAFILLAGVVTLVLYLRVKQRVNKMIMLERIRIREQENLRKEIARDFHDEMGNQLTRIINYVSLLKLNSNGNGTGNTNDLYTKVENSAKYLYTGTRDFIWSIDPVNDELSKLFIHIRDFGEKLFEEKSIQFRAFNEVREKIKLPYGFSRDANLIFKEVMTNAFKYSQANNVTLSLTRAGDDRFELFVEDDGIGFTIGEAQKTNGLQNIRDRADKIGSVLRINSEPGQGTRIALTFKITKKPHYGITL</sequence>
<dbReference type="SMART" id="SM00387">
    <property type="entry name" value="HATPase_c"/>
    <property type="match status" value="1"/>
</dbReference>
<dbReference type="Pfam" id="PF02518">
    <property type="entry name" value="HATPase_c"/>
    <property type="match status" value="1"/>
</dbReference>
<dbReference type="EMBL" id="JAHESC010000004">
    <property type="protein sequence ID" value="MBT1685772.1"/>
    <property type="molecule type" value="Genomic_DNA"/>
</dbReference>
<evidence type="ECO:0000259" key="6">
    <source>
        <dbReference type="SMART" id="SM00387"/>
    </source>
</evidence>
<dbReference type="Pfam" id="PF07494">
    <property type="entry name" value="Reg_prop"/>
    <property type="match status" value="1"/>
</dbReference>
<dbReference type="GO" id="GO:0000160">
    <property type="term" value="P:phosphorelay signal transduction system"/>
    <property type="evidence" value="ECO:0007669"/>
    <property type="project" value="UniProtKB-KW"/>
</dbReference>
<evidence type="ECO:0000256" key="4">
    <source>
        <dbReference type="SAM" id="Phobius"/>
    </source>
</evidence>
<proteinExistence type="predicted"/>